<dbReference type="InterPro" id="IPR036271">
    <property type="entry name" value="Tet_transcr_reg_TetR-rel_C_sf"/>
</dbReference>
<dbReference type="SUPFAM" id="SSF48498">
    <property type="entry name" value="Tetracyclin repressor-like, C-terminal domain"/>
    <property type="match status" value="1"/>
</dbReference>
<organism evidence="7 8">
    <name type="scientific">Plesiocystis pacifica SIR-1</name>
    <dbReference type="NCBI Taxonomy" id="391625"/>
    <lineage>
        <taxon>Bacteria</taxon>
        <taxon>Pseudomonadati</taxon>
        <taxon>Myxococcota</taxon>
        <taxon>Polyangia</taxon>
        <taxon>Nannocystales</taxon>
        <taxon>Nannocystaceae</taxon>
        <taxon>Plesiocystis</taxon>
    </lineage>
</organism>
<dbReference type="PRINTS" id="PR00455">
    <property type="entry name" value="HTHTETR"/>
</dbReference>
<proteinExistence type="predicted"/>
<keyword evidence="3 5" id="KW-0238">DNA-binding</keyword>
<dbReference type="RefSeq" id="WP_006970575.1">
    <property type="nucleotide sequence ID" value="NZ_ABCS01000012.1"/>
</dbReference>
<evidence type="ECO:0000256" key="1">
    <source>
        <dbReference type="ARBA" id="ARBA00022491"/>
    </source>
</evidence>
<keyword evidence="8" id="KW-1185">Reference proteome</keyword>
<dbReference type="InterPro" id="IPR023772">
    <property type="entry name" value="DNA-bd_HTH_TetR-type_CS"/>
</dbReference>
<sequence length="193" mass="21074">MPKVSEAHLEARRRQILEAALACFAERGFHATSMRDICREAKLSAGAVYRYFASKEALIAGMVIAEVEPMMAEIQALEPEDRIRAIILGSFDRPDLDREIRVELSLWAEALTNPRIAELMISQVEPLTATLTEAISALQQSGRIRDPNPAPVLAQRVQGGLLGGMLQLAVIPNFDIHAYLAAIAYALLGAPAD</sequence>
<dbReference type="InterPro" id="IPR039538">
    <property type="entry name" value="BetI_C"/>
</dbReference>
<protein>
    <submittedName>
        <fullName evidence="7">Transcriptional regulatory protein</fullName>
    </submittedName>
</protein>
<evidence type="ECO:0000256" key="3">
    <source>
        <dbReference type="ARBA" id="ARBA00023125"/>
    </source>
</evidence>
<dbReference type="PROSITE" id="PS50977">
    <property type="entry name" value="HTH_TETR_2"/>
    <property type="match status" value="1"/>
</dbReference>
<dbReference type="PANTHER" id="PTHR30055:SF229">
    <property type="entry name" value="HTH-TYPE TRANSCRIPTIONAL REPRESSOR RV1474C"/>
    <property type="match status" value="1"/>
</dbReference>
<keyword evidence="2" id="KW-0805">Transcription regulation</keyword>
<dbReference type="GO" id="GO:0003700">
    <property type="term" value="F:DNA-binding transcription factor activity"/>
    <property type="evidence" value="ECO:0007669"/>
    <property type="project" value="TreeGrafter"/>
</dbReference>
<evidence type="ECO:0000256" key="2">
    <source>
        <dbReference type="ARBA" id="ARBA00023015"/>
    </source>
</evidence>
<evidence type="ECO:0000256" key="5">
    <source>
        <dbReference type="PROSITE-ProRule" id="PRU00335"/>
    </source>
</evidence>
<evidence type="ECO:0000313" key="8">
    <source>
        <dbReference type="Proteomes" id="UP000005801"/>
    </source>
</evidence>
<dbReference type="SUPFAM" id="SSF46689">
    <property type="entry name" value="Homeodomain-like"/>
    <property type="match status" value="1"/>
</dbReference>
<dbReference type="InterPro" id="IPR050109">
    <property type="entry name" value="HTH-type_TetR-like_transc_reg"/>
</dbReference>
<dbReference type="STRING" id="391625.PPSIR1_36357"/>
<reference evidence="7 8" key="1">
    <citation type="submission" date="2007-06" db="EMBL/GenBank/DDBJ databases">
        <authorList>
            <person name="Shimkets L."/>
            <person name="Ferriera S."/>
            <person name="Johnson J."/>
            <person name="Kravitz S."/>
            <person name="Beeson K."/>
            <person name="Sutton G."/>
            <person name="Rogers Y.-H."/>
            <person name="Friedman R."/>
            <person name="Frazier M."/>
            <person name="Venter J.C."/>
        </authorList>
    </citation>
    <scope>NUCLEOTIDE SEQUENCE [LARGE SCALE GENOMIC DNA]</scope>
    <source>
        <strain evidence="7 8">SIR-1</strain>
    </source>
</reference>
<dbReference type="EMBL" id="ABCS01000012">
    <property type="protein sequence ID" value="EDM80240.1"/>
    <property type="molecule type" value="Genomic_DNA"/>
</dbReference>
<dbReference type="AlphaFoldDB" id="A6G1H6"/>
<comment type="caution">
    <text evidence="7">The sequence shown here is derived from an EMBL/GenBank/DDBJ whole genome shotgun (WGS) entry which is preliminary data.</text>
</comment>
<feature type="DNA-binding region" description="H-T-H motif" evidence="5">
    <location>
        <begin position="33"/>
        <end position="52"/>
    </location>
</feature>
<feature type="domain" description="HTH tetR-type" evidence="6">
    <location>
        <begin position="10"/>
        <end position="70"/>
    </location>
</feature>
<evidence type="ECO:0000313" key="7">
    <source>
        <dbReference type="EMBL" id="EDM80240.1"/>
    </source>
</evidence>
<keyword evidence="4" id="KW-0804">Transcription</keyword>
<dbReference type="Pfam" id="PF13977">
    <property type="entry name" value="TetR_C_6"/>
    <property type="match status" value="1"/>
</dbReference>
<evidence type="ECO:0000256" key="4">
    <source>
        <dbReference type="ARBA" id="ARBA00023163"/>
    </source>
</evidence>
<dbReference type="InterPro" id="IPR001647">
    <property type="entry name" value="HTH_TetR"/>
</dbReference>
<keyword evidence="1" id="KW-0678">Repressor</keyword>
<dbReference type="GO" id="GO:0000976">
    <property type="term" value="F:transcription cis-regulatory region binding"/>
    <property type="evidence" value="ECO:0007669"/>
    <property type="project" value="TreeGrafter"/>
</dbReference>
<dbReference type="FunFam" id="1.10.10.60:FF:000141">
    <property type="entry name" value="TetR family transcriptional regulator"/>
    <property type="match status" value="1"/>
</dbReference>
<dbReference type="PROSITE" id="PS01081">
    <property type="entry name" value="HTH_TETR_1"/>
    <property type="match status" value="1"/>
</dbReference>
<evidence type="ECO:0000259" key="6">
    <source>
        <dbReference type="PROSITE" id="PS50977"/>
    </source>
</evidence>
<dbReference type="OrthoDB" id="9798857at2"/>
<dbReference type="Pfam" id="PF00440">
    <property type="entry name" value="TetR_N"/>
    <property type="match status" value="1"/>
</dbReference>
<dbReference type="PANTHER" id="PTHR30055">
    <property type="entry name" value="HTH-TYPE TRANSCRIPTIONAL REGULATOR RUTR"/>
    <property type="match status" value="1"/>
</dbReference>
<accession>A6G1H6</accession>
<dbReference type="InterPro" id="IPR009057">
    <property type="entry name" value="Homeodomain-like_sf"/>
</dbReference>
<dbReference type="Gene3D" id="1.10.357.10">
    <property type="entry name" value="Tetracycline Repressor, domain 2"/>
    <property type="match status" value="1"/>
</dbReference>
<dbReference type="eggNOG" id="COG1309">
    <property type="taxonomic scope" value="Bacteria"/>
</dbReference>
<dbReference type="Proteomes" id="UP000005801">
    <property type="component" value="Unassembled WGS sequence"/>
</dbReference>
<gene>
    <name evidence="7" type="ORF">PPSIR1_36357</name>
</gene>
<name>A6G1H6_9BACT</name>